<dbReference type="Proteomes" id="UP000184368">
    <property type="component" value="Unassembled WGS sequence"/>
</dbReference>
<organism evidence="2 3">
    <name type="scientific">Cnuella takakiae</name>
    <dbReference type="NCBI Taxonomy" id="1302690"/>
    <lineage>
        <taxon>Bacteria</taxon>
        <taxon>Pseudomonadati</taxon>
        <taxon>Bacteroidota</taxon>
        <taxon>Chitinophagia</taxon>
        <taxon>Chitinophagales</taxon>
        <taxon>Chitinophagaceae</taxon>
        <taxon>Cnuella</taxon>
    </lineage>
</organism>
<feature type="region of interest" description="Disordered" evidence="1">
    <location>
        <begin position="28"/>
        <end position="76"/>
    </location>
</feature>
<accession>A0A1M5HUL9</accession>
<dbReference type="AlphaFoldDB" id="A0A1M5HUL9"/>
<reference evidence="2 3" key="1">
    <citation type="submission" date="2016-11" db="EMBL/GenBank/DDBJ databases">
        <authorList>
            <person name="Jaros S."/>
            <person name="Januszkiewicz K."/>
            <person name="Wedrychowicz H."/>
        </authorList>
    </citation>
    <scope>NUCLEOTIDE SEQUENCE [LARGE SCALE GENOMIC DNA]</scope>
    <source>
        <strain evidence="2 3">DSM 26897</strain>
    </source>
</reference>
<proteinExistence type="predicted"/>
<gene>
    <name evidence="2" type="ORF">SAMN05444008_12068</name>
</gene>
<sequence>MAKRVGLPPKAGAASVLDEKRIMDIINKGGSTTKQVEDAVAEPEQPVAPAPAPAPAPVQASSRKKAEVEEHPDTIKQTTVALTVGELARIRTLRELRPKPRTQRKPAISLTEWVLEAVLEKLEREEKSLLHKKH</sequence>
<protein>
    <submittedName>
        <fullName evidence="2">Uncharacterized protein</fullName>
    </submittedName>
</protein>
<evidence type="ECO:0000256" key="1">
    <source>
        <dbReference type="SAM" id="MobiDB-lite"/>
    </source>
</evidence>
<name>A0A1M5HUL9_9BACT</name>
<evidence type="ECO:0000313" key="2">
    <source>
        <dbReference type="EMBL" id="SHG19664.1"/>
    </source>
</evidence>
<evidence type="ECO:0000313" key="3">
    <source>
        <dbReference type="Proteomes" id="UP000184368"/>
    </source>
</evidence>
<feature type="compositionally biased region" description="Basic and acidic residues" evidence="1">
    <location>
        <begin position="64"/>
        <end position="74"/>
    </location>
</feature>
<feature type="compositionally biased region" description="Pro residues" evidence="1">
    <location>
        <begin position="46"/>
        <end position="56"/>
    </location>
</feature>
<dbReference type="RefSeq" id="WP_073047499.1">
    <property type="nucleotide sequence ID" value="NZ_FQUO01000020.1"/>
</dbReference>
<dbReference type="OrthoDB" id="7997911at2"/>
<keyword evidence="3" id="KW-1185">Reference proteome</keyword>
<dbReference type="EMBL" id="FQUO01000020">
    <property type="protein sequence ID" value="SHG19664.1"/>
    <property type="molecule type" value="Genomic_DNA"/>
</dbReference>